<comment type="caution">
    <text evidence="1">The sequence shown here is derived from an EMBL/GenBank/DDBJ whole genome shotgun (WGS) entry which is preliminary data.</text>
</comment>
<dbReference type="RefSeq" id="WP_101811770.1">
    <property type="nucleotide sequence ID" value="NZ_PKGI01000027.1"/>
</dbReference>
<evidence type="ECO:0000313" key="1">
    <source>
        <dbReference type="EMBL" id="PLA76561.1"/>
    </source>
</evidence>
<dbReference type="EMBL" id="PKGI01000027">
    <property type="protein sequence ID" value="PLA76561.1"/>
    <property type="molecule type" value="Genomic_DNA"/>
</dbReference>
<evidence type="ECO:0000313" key="2">
    <source>
        <dbReference type="Proteomes" id="UP000234579"/>
    </source>
</evidence>
<evidence type="ECO:0008006" key="3">
    <source>
        <dbReference type="Google" id="ProtNLM"/>
    </source>
</evidence>
<protein>
    <recommendedName>
        <fullName evidence="3">SpoVT-AbrB domain-containing protein</fullName>
    </recommendedName>
</protein>
<dbReference type="SUPFAM" id="SSF89447">
    <property type="entry name" value="AbrB/MazE/MraZ-like"/>
    <property type="match status" value="1"/>
</dbReference>
<reference evidence="2" key="1">
    <citation type="submission" date="2017-12" db="EMBL/GenBank/DDBJ databases">
        <authorList>
            <person name="Christensen H."/>
        </authorList>
    </citation>
    <scope>NUCLEOTIDE SEQUENCE [LARGE SCALE GENOMIC DNA]</scope>
    <source>
        <strain evidence="2">268A</strain>
    </source>
</reference>
<proteinExistence type="predicted"/>
<accession>A0A2I2AAZ0</accession>
<dbReference type="InterPro" id="IPR037914">
    <property type="entry name" value="SpoVT-AbrB_sf"/>
</dbReference>
<gene>
    <name evidence="1" type="ORF">CYR79_05505</name>
</gene>
<name>A0A2I2AAZ0_9LACO</name>
<organism evidence="1 2">
    <name type="scientific">Ligilactobacillus agilis</name>
    <dbReference type="NCBI Taxonomy" id="1601"/>
    <lineage>
        <taxon>Bacteria</taxon>
        <taxon>Bacillati</taxon>
        <taxon>Bacillota</taxon>
        <taxon>Bacilli</taxon>
        <taxon>Lactobacillales</taxon>
        <taxon>Lactobacillaceae</taxon>
        <taxon>Ligilactobacillus</taxon>
    </lineage>
</organism>
<dbReference type="AlphaFoldDB" id="A0A2I2AAZ0"/>
<sequence length="306" mass="36038">MKKIRKNNIIKTIRIGNSEGVAIPKELLKTNRLSDTPLKIAEINGGIFIQPMPIKARFISELRPYFLTKIPIYNGQILLEKTNNFGGFYKMKTSMGLVSDDASVFLIDKNIWQNYFLKEKSSETIILSKTDISEEIVLESEELLFNRRDFIFAKKILEKLKIKIPHGTAYLYYANNTTNHNYGVIIVVDYSITVCQFNGNRATLADLMLEQEQLDVLAKKTSIERYQALDNIFHDLRLREKRIVFENKPYVIKRLTTNLKLELVENFQRTNHKYRRKRHVLFTQILDEWLYSNQEVRSYFENKGYF</sequence>
<dbReference type="Proteomes" id="UP000234579">
    <property type="component" value="Unassembled WGS sequence"/>
</dbReference>